<sequence>MAPDTYTTTVEAGEQHPQPAPLQPPQMGLSGAQYPGCPLPYPYTDPRSVNQEQNPILNPSNNNNDNDTREMMRNVPQPPWGQDHTLLQSTSIGQIEFQSISAAQHFWETHRPQPVLALYVPNPQRPSRPFGSTRYGEQPMASIFPFVNQVIGTEVEWGSRNIELDCRFEYGATSPMAATAGCPAAASSRLSATTTSSSSCDEKPQPP</sequence>
<feature type="compositionally biased region" description="Low complexity" evidence="1">
    <location>
        <begin position="54"/>
        <end position="65"/>
    </location>
</feature>
<evidence type="ECO:0000313" key="3">
    <source>
        <dbReference type="Proteomes" id="UP000002059"/>
    </source>
</evidence>
<keyword evidence="3" id="KW-1185">Reference proteome</keyword>
<feature type="compositionally biased region" description="Low complexity" evidence="1">
    <location>
        <begin position="183"/>
        <end position="199"/>
    </location>
</feature>
<dbReference type="GeneID" id="26970276"/>
<gene>
    <name evidence="2" type="ORF">PAAG_11184</name>
</gene>
<feature type="region of interest" description="Disordered" evidence="1">
    <location>
        <begin position="1"/>
        <end position="69"/>
    </location>
</feature>
<evidence type="ECO:0000313" key="2">
    <source>
        <dbReference type="EMBL" id="KGQ02010.1"/>
    </source>
</evidence>
<organism evidence="2 3">
    <name type="scientific">Paracoccidioides lutzii (strain ATCC MYA-826 / Pb01)</name>
    <name type="common">Paracoccidioides brasiliensis</name>
    <dbReference type="NCBI Taxonomy" id="502779"/>
    <lineage>
        <taxon>Eukaryota</taxon>
        <taxon>Fungi</taxon>
        <taxon>Dikarya</taxon>
        <taxon>Ascomycota</taxon>
        <taxon>Pezizomycotina</taxon>
        <taxon>Eurotiomycetes</taxon>
        <taxon>Eurotiomycetidae</taxon>
        <taxon>Onygenales</taxon>
        <taxon>Ajellomycetaceae</taxon>
        <taxon>Paracoccidioides</taxon>
    </lineage>
</organism>
<dbReference type="AlphaFoldDB" id="A0A0A2V7C3"/>
<dbReference type="EMBL" id="KN293993">
    <property type="protein sequence ID" value="KGQ02010.1"/>
    <property type="molecule type" value="Genomic_DNA"/>
</dbReference>
<dbReference type="KEGG" id="pbl:PAAG_11184"/>
<protein>
    <submittedName>
        <fullName evidence="2">Uncharacterized protein</fullName>
    </submittedName>
</protein>
<name>A0A0A2V7C3_PARBA</name>
<feature type="region of interest" description="Disordered" evidence="1">
    <location>
        <begin position="183"/>
        <end position="207"/>
    </location>
</feature>
<proteinExistence type="predicted"/>
<dbReference type="VEuPathDB" id="FungiDB:PAAG_11184"/>
<evidence type="ECO:0000256" key="1">
    <source>
        <dbReference type="SAM" id="MobiDB-lite"/>
    </source>
</evidence>
<reference evidence="2 3" key="1">
    <citation type="journal article" date="2011" name="PLoS Genet.">
        <title>Comparative genomic analysis of human fungal pathogens causing paracoccidioidomycosis.</title>
        <authorList>
            <person name="Desjardins C.A."/>
            <person name="Champion M.D."/>
            <person name="Holder J.W."/>
            <person name="Muszewska A."/>
            <person name="Goldberg J."/>
            <person name="Bailao A.M."/>
            <person name="Brigido M.M."/>
            <person name="Ferreira M.E."/>
            <person name="Garcia A.M."/>
            <person name="Grynberg M."/>
            <person name="Gujja S."/>
            <person name="Heiman D.I."/>
            <person name="Henn M.R."/>
            <person name="Kodira C.D."/>
            <person name="Leon-Narvaez H."/>
            <person name="Longo L.V."/>
            <person name="Ma L.J."/>
            <person name="Malavazi I."/>
            <person name="Matsuo A.L."/>
            <person name="Morais F.V."/>
            <person name="Pereira M."/>
            <person name="Rodriguez-Brito S."/>
            <person name="Sakthikumar S."/>
            <person name="Salem-Izacc S.M."/>
            <person name="Sykes S.M."/>
            <person name="Teixeira M.M."/>
            <person name="Vallejo M.C."/>
            <person name="Walter M.E."/>
            <person name="Yandava C."/>
            <person name="Young S."/>
            <person name="Zeng Q."/>
            <person name="Zucker J."/>
            <person name="Felipe M.S."/>
            <person name="Goldman G.H."/>
            <person name="Haas B.J."/>
            <person name="McEwen J.G."/>
            <person name="Nino-Vega G."/>
            <person name="Puccia R."/>
            <person name="San-Blas G."/>
            <person name="Soares C.M."/>
            <person name="Birren B.W."/>
            <person name="Cuomo C.A."/>
        </authorList>
    </citation>
    <scope>NUCLEOTIDE SEQUENCE [LARGE SCALE GENOMIC DNA]</scope>
    <source>
        <strain evidence="3">ATCC MYA-826 / Pb01</strain>
    </source>
</reference>
<dbReference type="Proteomes" id="UP000002059">
    <property type="component" value="Partially assembled WGS sequence"/>
</dbReference>
<dbReference type="RefSeq" id="XP_015703485.1">
    <property type="nucleotide sequence ID" value="XM_015846878.1"/>
</dbReference>
<accession>A0A0A2V7C3</accession>
<dbReference type="HOGENOM" id="CLU_1326754_0_0_1"/>
<feature type="compositionally biased region" description="Polar residues" evidence="1">
    <location>
        <begin position="1"/>
        <end position="10"/>
    </location>
</feature>